<gene>
    <name evidence="3" type="ORF">XylorDRAFT_0162</name>
</gene>
<name>A0ABP3BCI4_9BACT</name>
<dbReference type="Pfam" id="PF18329">
    <property type="entry name" value="SGBP_B_XBD"/>
    <property type="match status" value="1"/>
</dbReference>
<feature type="domain" description="Surface glycan-binding protein B xyloglucan binding" evidence="2">
    <location>
        <begin position="339"/>
        <end position="540"/>
    </location>
</feature>
<dbReference type="EMBL" id="JFBS01000001">
    <property type="protein sequence ID" value="EXG77815.1"/>
    <property type="molecule type" value="Genomic_DNA"/>
</dbReference>
<feature type="domain" description="IPT/TIG" evidence="1">
    <location>
        <begin position="56"/>
        <end position="106"/>
    </location>
</feature>
<keyword evidence="4" id="KW-1185">Reference proteome</keyword>
<dbReference type="Pfam" id="PF01833">
    <property type="entry name" value="TIG"/>
    <property type="match status" value="1"/>
</dbReference>
<evidence type="ECO:0000313" key="3">
    <source>
        <dbReference type="EMBL" id="EXG77815.1"/>
    </source>
</evidence>
<evidence type="ECO:0000259" key="1">
    <source>
        <dbReference type="Pfam" id="PF01833"/>
    </source>
</evidence>
<proteinExistence type="predicted"/>
<accession>A0ABP3BCI4</accession>
<dbReference type="PROSITE" id="PS51257">
    <property type="entry name" value="PROKAR_LIPOPROTEIN"/>
    <property type="match status" value="1"/>
</dbReference>
<reference evidence="3" key="1">
    <citation type="submission" date="2013-07" db="EMBL/GenBank/DDBJ databases">
        <authorList>
            <consortium name="DOE Joint Genome Institute"/>
            <person name="Anderson I."/>
            <person name="Huntemann M."/>
            <person name="Han J."/>
            <person name="Chen A."/>
            <person name="Kyrpides N."/>
            <person name="Mavromatis K."/>
            <person name="Markowitz V."/>
            <person name="Palaniappan K."/>
            <person name="Ivanova N."/>
            <person name="Schaumberg A."/>
            <person name="Pati A."/>
            <person name="Liolios K."/>
            <person name="Nordberg H.P."/>
            <person name="Cantor M.N."/>
            <person name="Hua S.X."/>
            <person name="Woyke T."/>
        </authorList>
    </citation>
    <scope>NUCLEOTIDE SEQUENCE [LARGE SCALE GENOMIC DNA]</scope>
    <source>
        <strain evidence="3">DSM 17970</strain>
    </source>
</reference>
<comment type="caution">
    <text evidence="3">The sequence shown here is derived from an EMBL/GenBank/DDBJ whole genome shotgun (WGS) entry which is preliminary data.</text>
</comment>
<dbReference type="Gene3D" id="2.60.40.10">
    <property type="entry name" value="Immunoglobulins"/>
    <property type="match status" value="2"/>
</dbReference>
<dbReference type="InterPro" id="IPR013783">
    <property type="entry name" value="Ig-like_fold"/>
</dbReference>
<dbReference type="InterPro" id="IPR040475">
    <property type="entry name" value="SGBP_B_XBD"/>
</dbReference>
<protein>
    <submittedName>
        <fullName evidence="3">IPT/TIG domain-containing protein</fullName>
    </submittedName>
</protein>
<dbReference type="Proteomes" id="UP000243438">
    <property type="component" value="Unassembled WGS sequence"/>
</dbReference>
<sequence length="544" mass="60098">MKKNKINIFYLLVLSTIAFMQLSLISCSEDNKEGYGTPEITGVRVPDPVYADSLFTKSSTGQLIAITGTNLSNVLKIYINDQQVSFNSTMNTDHSVMCTIPKEENGFKLTAFDSTLKDEIRLETSHGTATFAFKILAPNPSIGRIQGLYPRDAGDSLYVYGKNLIDIEKIYFTDIPAAKLDTTKWKDITGSIVDVTKYSSLVKDHYLDPQTNSYVTSSELGLVLPDIPYESGTLVVKTATGYSYIAYSKKPGIPKIKSVSSEYPEIGETVTIKGSEFVQVGSITYGDVTLTSKDLKVASSEDELSFVFNKKPATGSGTTLTITTPGGQVNYENFFNPASVLINFDGNATDNGWGPNAIYESATSGAAPYSSDGSYARINVMDNGSNWWGTMIYFRKDWSGPFPLPGYDVIPSNASADDIYLAMEVYDNNSAYNTAGYTGYLRYLIQTVGDAENYYDNGFAWINTDQGTFSFSQPVIGDIDGNNVKGKWYRHVIKLSNFACFKDKTYKDIVATGINQIRLMDYNQGTKKGNIDVCFDNIRIYYKK</sequence>
<evidence type="ECO:0000259" key="2">
    <source>
        <dbReference type="Pfam" id="PF18329"/>
    </source>
</evidence>
<dbReference type="RefSeq" id="WP_036876100.1">
    <property type="nucleotide sequence ID" value="NZ_KK073873.1"/>
</dbReference>
<evidence type="ECO:0000313" key="4">
    <source>
        <dbReference type="Proteomes" id="UP000243438"/>
    </source>
</evidence>
<dbReference type="InterPro" id="IPR002909">
    <property type="entry name" value="IPT_dom"/>
</dbReference>
<organism evidence="3 4">
    <name type="scientific">Xylanibacter oryzae DSM 17970</name>
    <dbReference type="NCBI Taxonomy" id="915438"/>
    <lineage>
        <taxon>Bacteria</taxon>
        <taxon>Pseudomonadati</taxon>
        <taxon>Bacteroidota</taxon>
        <taxon>Bacteroidia</taxon>
        <taxon>Bacteroidales</taxon>
        <taxon>Prevotellaceae</taxon>
        <taxon>Xylanibacter</taxon>
    </lineage>
</organism>